<dbReference type="EMBL" id="AYKW01000045">
    <property type="protein sequence ID" value="PIL26290.1"/>
    <property type="molecule type" value="Genomic_DNA"/>
</dbReference>
<evidence type="ECO:0000313" key="1">
    <source>
        <dbReference type="EMBL" id="PIL26290.1"/>
    </source>
</evidence>
<comment type="caution">
    <text evidence="1">The sequence shown here is derived from an EMBL/GenBank/DDBJ whole genome shotgun (WGS) entry which is preliminary data.</text>
</comment>
<reference evidence="1 2" key="1">
    <citation type="journal article" date="2015" name="Sci. Rep.">
        <title>Chromosome-level genome map provides insights into diverse defense mechanisms in the medicinal fungus Ganoderma sinense.</title>
        <authorList>
            <person name="Zhu Y."/>
            <person name="Xu J."/>
            <person name="Sun C."/>
            <person name="Zhou S."/>
            <person name="Xu H."/>
            <person name="Nelson D.R."/>
            <person name="Qian J."/>
            <person name="Song J."/>
            <person name="Luo H."/>
            <person name="Xiang L."/>
            <person name="Li Y."/>
            <person name="Xu Z."/>
            <person name="Ji A."/>
            <person name="Wang L."/>
            <person name="Lu S."/>
            <person name="Hayward A."/>
            <person name="Sun W."/>
            <person name="Li X."/>
            <person name="Schwartz D.C."/>
            <person name="Wang Y."/>
            <person name="Chen S."/>
        </authorList>
    </citation>
    <scope>NUCLEOTIDE SEQUENCE [LARGE SCALE GENOMIC DNA]</scope>
    <source>
        <strain evidence="1 2">ZZ0214-1</strain>
    </source>
</reference>
<dbReference type="AlphaFoldDB" id="A0A2G8RXP8"/>
<sequence length="135" mass="14828">MLRLSVDHLANGYAREAHGKGTLPLEDVMHVWLIAATRSIGSGRQPSTLCESRPSQPMRFPILQVNALEHADAALCDAWAQMVKEREHEAEKEIWGLLPCIANEVVSRWAGQCSKHCTALVASGVLPDSDSEDLE</sequence>
<gene>
    <name evidence="1" type="ORF">GSI_12046</name>
</gene>
<proteinExistence type="predicted"/>
<evidence type="ECO:0000313" key="2">
    <source>
        <dbReference type="Proteomes" id="UP000230002"/>
    </source>
</evidence>
<protein>
    <submittedName>
        <fullName evidence="1">Uncharacterized protein</fullName>
    </submittedName>
</protein>
<accession>A0A2G8RXP8</accession>
<name>A0A2G8RXP8_9APHY</name>
<dbReference type="Proteomes" id="UP000230002">
    <property type="component" value="Unassembled WGS sequence"/>
</dbReference>
<keyword evidence="2" id="KW-1185">Reference proteome</keyword>
<organism evidence="1 2">
    <name type="scientific">Ganoderma sinense ZZ0214-1</name>
    <dbReference type="NCBI Taxonomy" id="1077348"/>
    <lineage>
        <taxon>Eukaryota</taxon>
        <taxon>Fungi</taxon>
        <taxon>Dikarya</taxon>
        <taxon>Basidiomycota</taxon>
        <taxon>Agaricomycotina</taxon>
        <taxon>Agaricomycetes</taxon>
        <taxon>Polyporales</taxon>
        <taxon>Polyporaceae</taxon>
        <taxon>Ganoderma</taxon>
    </lineage>
</organism>